<dbReference type="GO" id="GO:0003676">
    <property type="term" value="F:nucleic acid binding"/>
    <property type="evidence" value="ECO:0007669"/>
    <property type="project" value="InterPro"/>
</dbReference>
<dbReference type="Proteomes" id="UP001165289">
    <property type="component" value="Unassembled WGS sequence"/>
</dbReference>
<proteinExistence type="predicted"/>
<evidence type="ECO:0000313" key="1">
    <source>
        <dbReference type="EMBL" id="KAI6648747.1"/>
    </source>
</evidence>
<dbReference type="AlphaFoldDB" id="A0AAV7JIY4"/>
<dbReference type="EMBL" id="JAKMXF010000326">
    <property type="protein sequence ID" value="KAI6648747.1"/>
    <property type="molecule type" value="Genomic_DNA"/>
</dbReference>
<reference evidence="1 2" key="1">
    <citation type="journal article" date="2023" name="BMC Biol.">
        <title>The compact genome of the sponge Oopsacas minuta (Hexactinellida) is lacking key metazoan core genes.</title>
        <authorList>
            <person name="Santini S."/>
            <person name="Schenkelaars Q."/>
            <person name="Jourda C."/>
            <person name="Duchesne M."/>
            <person name="Belahbib H."/>
            <person name="Rocher C."/>
            <person name="Selva M."/>
            <person name="Riesgo A."/>
            <person name="Vervoort M."/>
            <person name="Leys S.P."/>
            <person name="Kodjabachian L."/>
            <person name="Le Bivic A."/>
            <person name="Borchiellini C."/>
            <person name="Claverie J.M."/>
            <person name="Renard E."/>
        </authorList>
    </citation>
    <scope>NUCLEOTIDE SEQUENCE [LARGE SCALE GENOMIC DNA]</scope>
    <source>
        <strain evidence="1">SPO-2</strain>
    </source>
</reference>
<dbReference type="Gene3D" id="3.30.420.10">
    <property type="entry name" value="Ribonuclease H-like superfamily/Ribonuclease H"/>
    <property type="match status" value="1"/>
</dbReference>
<dbReference type="PANTHER" id="PTHR46068:SF1">
    <property type="entry name" value="TRANSPOSASE IS30-LIKE HTH DOMAIN-CONTAINING PROTEIN"/>
    <property type="match status" value="1"/>
</dbReference>
<organism evidence="1 2">
    <name type="scientific">Oopsacas minuta</name>
    <dbReference type="NCBI Taxonomy" id="111878"/>
    <lineage>
        <taxon>Eukaryota</taxon>
        <taxon>Metazoa</taxon>
        <taxon>Porifera</taxon>
        <taxon>Hexactinellida</taxon>
        <taxon>Hexasterophora</taxon>
        <taxon>Lyssacinosida</taxon>
        <taxon>Leucopsacidae</taxon>
        <taxon>Oopsacas</taxon>
    </lineage>
</organism>
<evidence type="ECO:0000313" key="2">
    <source>
        <dbReference type="Proteomes" id="UP001165289"/>
    </source>
</evidence>
<keyword evidence="2" id="KW-1185">Reference proteome</keyword>
<gene>
    <name evidence="1" type="ORF">LOD99_7134</name>
</gene>
<accession>A0AAV7JIY4</accession>
<dbReference type="PANTHER" id="PTHR46068">
    <property type="entry name" value="PROTEIN CBG27172"/>
    <property type="match status" value="1"/>
</dbReference>
<protein>
    <recommendedName>
        <fullName evidence="3">Transposase Tc1-like domain-containing protein</fullName>
    </recommendedName>
</protein>
<comment type="caution">
    <text evidence="1">The sequence shown here is derived from an EMBL/GenBank/DDBJ whole genome shotgun (WGS) entry which is preliminary data.</text>
</comment>
<sequence>MPRSRRKFVYRTILRYKQIGGVKDKARSGRPSSLTTPRLVKRVRGRIRVNPRRSMRKMAVDLQVPRHTIQNVVNTKLGMYSFKRTKVHHLTDQVKQKRMSRCKGLLERHANHGLETTLFSDEKIFTIQEVTNSQNDRIISATRSSIPEKYRYVSRIQKPQSVMVWAGVSATGRTPLIFVPLE</sequence>
<dbReference type="InterPro" id="IPR036397">
    <property type="entry name" value="RNaseH_sf"/>
</dbReference>
<name>A0AAV7JIY4_9METZ</name>
<evidence type="ECO:0008006" key="3">
    <source>
        <dbReference type="Google" id="ProtNLM"/>
    </source>
</evidence>